<dbReference type="InterPro" id="IPR038332">
    <property type="entry name" value="PPE_sf"/>
</dbReference>
<dbReference type="Proteomes" id="UP000243140">
    <property type="component" value="Unassembled WGS sequence"/>
</dbReference>
<dbReference type="Gene3D" id="1.20.1260.20">
    <property type="entry name" value="PPE superfamily"/>
    <property type="match status" value="1"/>
</dbReference>
<dbReference type="PANTHER" id="PTHR46766">
    <property type="entry name" value="GLUTAMINE-RICH PROTEIN 2"/>
    <property type="match status" value="1"/>
</dbReference>
<evidence type="ECO:0000259" key="2">
    <source>
        <dbReference type="Pfam" id="PF00823"/>
    </source>
</evidence>
<comment type="caution">
    <text evidence="4">The sequence shown here is derived from an EMBL/GenBank/DDBJ whole genome shotgun (WGS) entry which is preliminary data.</text>
</comment>
<feature type="domain" description="PPE family C-terminal" evidence="3">
    <location>
        <begin position="277"/>
        <end position="299"/>
    </location>
</feature>
<dbReference type="InterPro" id="IPR022171">
    <property type="entry name" value="PPE_C"/>
</dbReference>
<organism evidence="4 5">
    <name type="scientific">Mycobacterium malmoense</name>
    <dbReference type="NCBI Taxonomy" id="1780"/>
    <lineage>
        <taxon>Bacteria</taxon>
        <taxon>Bacillati</taxon>
        <taxon>Actinomycetota</taxon>
        <taxon>Actinomycetes</taxon>
        <taxon>Mycobacteriales</taxon>
        <taxon>Mycobacteriaceae</taxon>
        <taxon>Mycobacterium</taxon>
    </lineage>
</organism>
<protein>
    <recommendedName>
        <fullName evidence="6">PPE family domain-containing protein</fullName>
    </recommendedName>
</protein>
<gene>
    <name evidence="4" type="ORF">BST29_11900</name>
</gene>
<dbReference type="RefSeq" id="WP_139796950.1">
    <property type="nucleotide sequence ID" value="NZ_CP060015.1"/>
</dbReference>
<feature type="domain" description="PPE" evidence="2">
    <location>
        <begin position="2"/>
        <end position="162"/>
    </location>
</feature>
<evidence type="ECO:0000259" key="3">
    <source>
        <dbReference type="Pfam" id="PF12484"/>
    </source>
</evidence>
<dbReference type="EMBL" id="MVHV01000010">
    <property type="protein sequence ID" value="ORA82403.1"/>
    <property type="molecule type" value="Genomic_DNA"/>
</dbReference>
<dbReference type="InterPro" id="IPR000030">
    <property type="entry name" value="PPE_dom"/>
</dbReference>
<accession>A0ABX3STU4</accession>
<dbReference type="PANTHER" id="PTHR46766:SF1">
    <property type="entry name" value="GLUTAMINE-RICH PROTEIN 2"/>
    <property type="match status" value="1"/>
</dbReference>
<evidence type="ECO:0000313" key="4">
    <source>
        <dbReference type="EMBL" id="ORA82403.1"/>
    </source>
</evidence>
<evidence type="ECO:0000313" key="5">
    <source>
        <dbReference type="Proteomes" id="UP000243140"/>
    </source>
</evidence>
<keyword evidence="5" id="KW-1185">Reference proteome</keyword>
<evidence type="ECO:0008006" key="6">
    <source>
        <dbReference type="Google" id="ProtNLM"/>
    </source>
</evidence>
<name>A0ABX3STU4_MYCMA</name>
<dbReference type="Pfam" id="PF00823">
    <property type="entry name" value="PPE"/>
    <property type="match status" value="1"/>
</dbReference>
<dbReference type="SUPFAM" id="SSF140459">
    <property type="entry name" value="PE/PPE dimer-like"/>
    <property type="match status" value="1"/>
</dbReference>
<dbReference type="Pfam" id="PF12484">
    <property type="entry name" value="PPE-SVP"/>
    <property type="match status" value="1"/>
</dbReference>
<proteinExistence type="inferred from homology"/>
<comment type="similarity">
    <text evidence="1">Belongs to the mycobacterial PPE family.</text>
</comment>
<evidence type="ECO:0000256" key="1">
    <source>
        <dbReference type="ARBA" id="ARBA00010652"/>
    </source>
</evidence>
<sequence length="323" mass="33426">MHFGALSPEINSGRMYSGPGPASMSLAAQTWDEMAARLSDIAEAYSSVTSTLVEARQDPAAIAVDEAAASHIGWLEAVAVQAQQAASQARAAVDAFDSALAAVVPPSMIIGNRALRISLATTNFLAQNSPEIADTETDYDRMWAQDADAMYTYAAAAEAASTMTPFSSPPLAALGLEHQGAGATEAPGRWSLMTAPEIVSAGRQVMPTIPEALKALSLSPTTTLDACLSAVTSTLSKLSSQSAPTNFAIGHLNSLNKASALDTATARLSRGAKPALAARSGRAASIGALSVPPSWETATIPDRVTREPLGGDYLVIDPSDLIW</sequence>
<reference evidence="4 5" key="1">
    <citation type="submission" date="2017-02" db="EMBL/GenBank/DDBJ databases">
        <title>The new phylogeny of genus Mycobacterium.</title>
        <authorList>
            <person name="Tortoli E."/>
            <person name="Trovato A."/>
            <person name="Cirillo D.M."/>
        </authorList>
    </citation>
    <scope>NUCLEOTIDE SEQUENCE [LARGE SCALE GENOMIC DNA]</scope>
    <source>
        <strain evidence="4 5">IP1130001</strain>
    </source>
</reference>